<keyword evidence="6" id="KW-1185">Reference proteome</keyword>
<organism evidence="5 6">
    <name type="scientific">Actinomadura craniellae</name>
    <dbReference type="NCBI Taxonomy" id="2231787"/>
    <lineage>
        <taxon>Bacteria</taxon>
        <taxon>Bacillati</taxon>
        <taxon>Actinomycetota</taxon>
        <taxon>Actinomycetes</taxon>
        <taxon>Streptosporangiales</taxon>
        <taxon>Thermomonosporaceae</taxon>
        <taxon>Actinomadura</taxon>
    </lineage>
</organism>
<dbReference type="Pfam" id="PF00106">
    <property type="entry name" value="adh_short"/>
    <property type="match status" value="1"/>
</dbReference>
<reference evidence="5 6" key="1">
    <citation type="submission" date="2018-06" db="EMBL/GenBank/DDBJ databases">
        <title>Actinomadura craniellae sp. nov. isolated from marine sponge Craniella sp.</title>
        <authorList>
            <person name="Li L."/>
            <person name="Xu Q.H."/>
            <person name="Lin H.W."/>
            <person name="Lu Y.H."/>
        </authorList>
    </citation>
    <scope>NUCLEOTIDE SEQUENCE [LARGE SCALE GENOMIC DNA]</scope>
    <source>
        <strain evidence="5 6">LHW63021</strain>
    </source>
</reference>
<gene>
    <name evidence="5" type="ORF">DPM19_33435</name>
</gene>
<evidence type="ECO:0000313" key="5">
    <source>
        <dbReference type="EMBL" id="RAY10865.1"/>
    </source>
</evidence>
<dbReference type="AlphaFoldDB" id="A0A365GVR5"/>
<proteinExistence type="inferred from homology"/>
<dbReference type="PRINTS" id="PR00081">
    <property type="entry name" value="GDHRDH"/>
</dbReference>
<evidence type="ECO:0000256" key="3">
    <source>
        <dbReference type="RuleBase" id="RU000363"/>
    </source>
</evidence>
<accession>A0A365GVR5</accession>
<dbReference type="GO" id="GO:0016491">
    <property type="term" value="F:oxidoreductase activity"/>
    <property type="evidence" value="ECO:0007669"/>
    <property type="project" value="UniProtKB-KW"/>
</dbReference>
<evidence type="ECO:0000259" key="4">
    <source>
        <dbReference type="SMART" id="SM00822"/>
    </source>
</evidence>
<dbReference type="InterPro" id="IPR020904">
    <property type="entry name" value="Sc_DH/Rdtase_CS"/>
</dbReference>
<dbReference type="Proteomes" id="UP000251891">
    <property type="component" value="Unassembled WGS sequence"/>
</dbReference>
<keyword evidence="2" id="KW-0560">Oxidoreductase</keyword>
<dbReference type="RefSeq" id="WP_111872105.1">
    <property type="nucleotide sequence ID" value="NZ_QLYX01000024.1"/>
</dbReference>
<protein>
    <submittedName>
        <fullName evidence="5">Short-chain dehydrogenase</fullName>
    </submittedName>
</protein>
<dbReference type="SMART" id="SM00822">
    <property type="entry name" value="PKS_KR"/>
    <property type="match status" value="1"/>
</dbReference>
<dbReference type="PANTHER" id="PTHR45024:SF2">
    <property type="entry name" value="SCP2 DOMAIN-CONTAINING PROTEIN"/>
    <property type="match status" value="1"/>
</dbReference>
<evidence type="ECO:0000256" key="2">
    <source>
        <dbReference type="ARBA" id="ARBA00023002"/>
    </source>
</evidence>
<comment type="similarity">
    <text evidence="1 3">Belongs to the short-chain dehydrogenases/reductases (SDR) family.</text>
</comment>
<dbReference type="EMBL" id="QLYX01000024">
    <property type="protein sequence ID" value="RAY10865.1"/>
    <property type="molecule type" value="Genomic_DNA"/>
</dbReference>
<dbReference type="PROSITE" id="PS00061">
    <property type="entry name" value="ADH_SHORT"/>
    <property type="match status" value="1"/>
</dbReference>
<dbReference type="InterPro" id="IPR036291">
    <property type="entry name" value="NAD(P)-bd_dom_sf"/>
</dbReference>
<dbReference type="FunFam" id="3.40.50.720:FF:000446">
    <property type="entry name" value="Short chain dehydrogenase"/>
    <property type="match status" value="1"/>
</dbReference>
<dbReference type="InterPro" id="IPR057326">
    <property type="entry name" value="KR_dom"/>
</dbReference>
<evidence type="ECO:0000313" key="6">
    <source>
        <dbReference type="Proteomes" id="UP000251891"/>
    </source>
</evidence>
<dbReference type="InterPro" id="IPR051687">
    <property type="entry name" value="Peroxisomal_Beta-Oxidation"/>
</dbReference>
<dbReference type="Gene3D" id="3.40.50.720">
    <property type="entry name" value="NAD(P)-binding Rossmann-like Domain"/>
    <property type="match status" value="1"/>
</dbReference>
<dbReference type="PANTHER" id="PTHR45024">
    <property type="entry name" value="DEHYDROGENASES, SHORT CHAIN"/>
    <property type="match status" value="1"/>
</dbReference>
<comment type="caution">
    <text evidence="5">The sequence shown here is derived from an EMBL/GenBank/DDBJ whole genome shotgun (WGS) entry which is preliminary data.</text>
</comment>
<dbReference type="NCBIfam" id="NF005861">
    <property type="entry name" value="PRK07791.1"/>
    <property type="match status" value="1"/>
</dbReference>
<dbReference type="OrthoDB" id="9808187at2"/>
<sequence>MICAGRVVIVTGAGRGLGRAHALEFARQGAKVIVNDLGVSADGSGGGEQGPAQEVVDEIVALGGEAVASTHDVADERGAAGLVATALEAFGRLDTLVNNAGFLRDRMLVNLNEDEWDAVMRVHLKGHFLPLKHAGAHWRAAAKAGHTPEARIVNTSSGAGLLGSVGQGNYSAAKAGIVGLTLVAAAELARYGVTVNAIAPSARTRMTEQVFAATMAPPAPGAFDAMAPENVSPLVVWLGSAGSAGVTGRVFEADGGRICVMEGFRHGPEIDKGTRWDPADVGPAVADLLSRTTAPEPVYGA</sequence>
<dbReference type="SUPFAM" id="SSF51735">
    <property type="entry name" value="NAD(P)-binding Rossmann-fold domains"/>
    <property type="match status" value="1"/>
</dbReference>
<dbReference type="InterPro" id="IPR002347">
    <property type="entry name" value="SDR_fam"/>
</dbReference>
<feature type="domain" description="Ketoreductase" evidence="4">
    <location>
        <begin position="6"/>
        <end position="201"/>
    </location>
</feature>
<evidence type="ECO:0000256" key="1">
    <source>
        <dbReference type="ARBA" id="ARBA00006484"/>
    </source>
</evidence>
<name>A0A365GVR5_9ACTN</name>
<dbReference type="PRINTS" id="PR00080">
    <property type="entry name" value="SDRFAMILY"/>
</dbReference>